<evidence type="ECO:0000256" key="1">
    <source>
        <dbReference type="ARBA" id="ARBA00010745"/>
    </source>
</evidence>
<dbReference type="HAMAP" id="MF_01367">
    <property type="entry name" value="Ribosomal_uL14"/>
    <property type="match status" value="1"/>
</dbReference>
<evidence type="ECO:0000256" key="2">
    <source>
        <dbReference type="ARBA" id="ARBA00022980"/>
    </source>
</evidence>
<dbReference type="GO" id="GO:0006412">
    <property type="term" value="P:translation"/>
    <property type="evidence" value="ECO:0007669"/>
    <property type="project" value="InterPro"/>
</dbReference>
<dbReference type="GO" id="GO:0022625">
    <property type="term" value="C:cytosolic large ribosomal subunit"/>
    <property type="evidence" value="ECO:0007669"/>
    <property type="project" value="TreeGrafter"/>
</dbReference>
<sequence length="119" mass="13038">MIRKQTILQIIDNSGARFGLCISTPLGFVAGLGDKVLLSIQSCSTTSKLKKGELFKAIIVRLKKCPQKVDGSSFSFQNNGVILLNSQDLPLAKRISGPVSYNLRRKKAFKVLFLANIVL</sequence>
<organism evidence="5">
    <name type="scientific">Pavlova sp. NIVA-4/92</name>
    <dbReference type="NCBI Taxonomy" id="2686093"/>
    <lineage>
        <taxon>Eukaryota</taxon>
        <taxon>Haptista</taxon>
        <taxon>Haptophyta</taxon>
        <taxon>Pavlovophyceae</taxon>
        <taxon>Pavlovales</taxon>
        <taxon>Pavlovaceae</taxon>
        <taxon>Pavlova</taxon>
    </lineage>
</organism>
<protein>
    <submittedName>
        <fullName evidence="5">Ribosomal protein L14</fullName>
    </submittedName>
</protein>
<comment type="similarity">
    <text evidence="1 4">Belongs to the universal ribosomal protein uL14 family.</text>
</comment>
<dbReference type="EMBL" id="MN564259">
    <property type="protein sequence ID" value="QHD45379.1"/>
    <property type="molecule type" value="Genomic_DNA"/>
</dbReference>
<dbReference type="SUPFAM" id="SSF50193">
    <property type="entry name" value="Ribosomal protein L14"/>
    <property type="match status" value="1"/>
</dbReference>
<name>A0A6B9P4F2_9EUKA</name>
<dbReference type="InterPro" id="IPR000218">
    <property type="entry name" value="Ribosomal_uL14"/>
</dbReference>
<evidence type="ECO:0000256" key="3">
    <source>
        <dbReference type="ARBA" id="ARBA00023274"/>
    </source>
</evidence>
<accession>A0A6B9P4F2</accession>
<keyword evidence="5" id="KW-0496">Mitochondrion</keyword>
<keyword evidence="2 4" id="KW-0689">Ribosomal protein</keyword>
<dbReference type="InterPro" id="IPR036853">
    <property type="entry name" value="Ribosomal_uL14_sf"/>
</dbReference>
<dbReference type="Pfam" id="PF00238">
    <property type="entry name" value="Ribosomal_L14"/>
    <property type="match status" value="1"/>
</dbReference>
<dbReference type="PANTHER" id="PTHR11761:SF3">
    <property type="entry name" value="LARGE RIBOSOMAL SUBUNIT PROTEIN UL14M"/>
    <property type="match status" value="1"/>
</dbReference>
<gene>
    <name evidence="5" type="primary">rpl14</name>
</gene>
<dbReference type="GO" id="GO:0070180">
    <property type="term" value="F:large ribosomal subunit rRNA binding"/>
    <property type="evidence" value="ECO:0007669"/>
    <property type="project" value="TreeGrafter"/>
</dbReference>
<keyword evidence="3 4" id="KW-0687">Ribonucleoprotein</keyword>
<reference evidence="5" key="1">
    <citation type="submission" date="2019-10" db="EMBL/GenBank/DDBJ databases">
        <authorList>
            <person name="Hulatt C.J."/>
            <person name="Posewitz M.C."/>
        </authorList>
    </citation>
    <scope>NUCLEOTIDE SEQUENCE</scope>
    <source>
        <strain evidence="5">NIVA-4/92</strain>
    </source>
</reference>
<evidence type="ECO:0000256" key="4">
    <source>
        <dbReference type="RuleBase" id="RU003949"/>
    </source>
</evidence>
<evidence type="ECO:0000313" key="5">
    <source>
        <dbReference type="EMBL" id="QHD45379.1"/>
    </source>
</evidence>
<dbReference type="GO" id="GO:0003735">
    <property type="term" value="F:structural constituent of ribosome"/>
    <property type="evidence" value="ECO:0007669"/>
    <property type="project" value="InterPro"/>
</dbReference>
<dbReference type="Gene3D" id="2.40.150.20">
    <property type="entry name" value="Ribosomal protein L14"/>
    <property type="match status" value="1"/>
</dbReference>
<geneLocation type="mitochondrion" evidence="5"/>
<dbReference type="PANTHER" id="PTHR11761">
    <property type="entry name" value="50S/60S RIBOSOMAL PROTEIN L14/L23"/>
    <property type="match status" value="1"/>
</dbReference>
<dbReference type="AlphaFoldDB" id="A0A6B9P4F2"/>
<proteinExistence type="inferred from homology"/>
<dbReference type="CDD" id="cd00337">
    <property type="entry name" value="Ribosomal_uL14"/>
    <property type="match status" value="1"/>
</dbReference>
<dbReference type="SMART" id="SM01374">
    <property type="entry name" value="Ribosomal_L14"/>
    <property type="match status" value="1"/>
</dbReference>